<dbReference type="CDD" id="cd07570">
    <property type="entry name" value="GAT_Gln-NAD-synth"/>
    <property type="match status" value="1"/>
</dbReference>
<evidence type="ECO:0000256" key="5">
    <source>
        <dbReference type="ARBA" id="ARBA00022840"/>
    </source>
</evidence>
<dbReference type="Gene3D" id="3.40.50.620">
    <property type="entry name" value="HUPs"/>
    <property type="match status" value="1"/>
</dbReference>
<proteinExistence type="inferred from homology"/>
<keyword evidence="4 7" id="KW-0547">Nucleotide-binding</keyword>
<evidence type="ECO:0000313" key="14">
    <source>
        <dbReference type="Proteomes" id="UP001461960"/>
    </source>
</evidence>
<feature type="compositionally biased region" description="Polar residues" evidence="11">
    <location>
        <begin position="7"/>
        <end position="30"/>
    </location>
</feature>
<dbReference type="CDD" id="cd00553">
    <property type="entry name" value="NAD_synthase"/>
    <property type="match status" value="1"/>
</dbReference>
<keyword evidence="14" id="KW-1185">Reference proteome</keyword>
<dbReference type="InterPro" id="IPR022310">
    <property type="entry name" value="NAD/GMP_synthase"/>
</dbReference>
<evidence type="ECO:0000256" key="9">
    <source>
        <dbReference type="PROSITE-ProRule" id="PRU10139"/>
    </source>
</evidence>
<dbReference type="PROSITE" id="PS00920">
    <property type="entry name" value="NITRIL_CHT_1"/>
    <property type="match status" value="1"/>
</dbReference>
<dbReference type="InterPro" id="IPR036526">
    <property type="entry name" value="C-N_Hydrolase_sf"/>
</dbReference>
<dbReference type="Pfam" id="PF02540">
    <property type="entry name" value="NAD_synthase"/>
    <property type="match status" value="1"/>
</dbReference>
<dbReference type="InterPro" id="IPR014445">
    <property type="entry name" value="Gln-dep_NAD_synthase"/>
</dbReference>
<dbReference type="SUPFAM" id="SSF56317">
    <property type="entry name" value="Carbon-nitrogen hydrolase"/>
    <property type="match status" value="1"/>
</dbReference>
<evidence type="ECO:0000256" key="7">
    <source>
        <dbReference type="HAMAP-Rule" id="MF_02090"/>
    </source>
</evidence>
<feature type="binding site" evidence="7">
    <location>
        <position position="204"/>
    </location>
    <ligand>
        <name>L-glutamine</name>
        <dbReference type="ChEBI" id="CHEBI:58359"/>
    </ligand>
</feature>
<comment type="caution">
    <text evidence="7">Lacks conserved residue(s) required for the propagation of feature annotation.</text>
</comment>
<dbReference type="EMBL" id="JBDGHN010000005">
    <property type="protein sequence ID" value="MEN2752061.1"/>
    <property type="molecule type" value="Genomic_DNA"/>
</dbReference>
<gene>
    <name evidence="7" type="primary">nadE</name>
    <name evidence="13" type="ORF">AAIR29_10505</name>
</gene>
<dbReference type="NCBIfam" id="TIGR00552">
    <property type="entry name" value="nadE"/>
    <property type="match status" value="1"/>
</dbReference>
<dbReference type="InterPro" id="IPR000132">
    <property type="entry name" value="Nitrilase/CN_hydratase_CS"/>
</dbReference>
<feature type="active site" description="Proton acceptor; for glutaminase activity" evidence="7">
    <location>
        <position position="76"/>
    </location>
</feature>
<comment type="function">
    <text evidence="7">Catalyzes the ATP-dependent amidation of deamido-NAD to form NAD. Uses L-glutamine as a nitrogen source.</text>
</comment>
<organism evidence="13 14">
    <name type="scientific">Psychrobacter saeujeotis</name>
    <dbReference type="NCBI Taxonomy" id="3143436"/>
    <lineage>
        <taxon>Bacteria</taxon>
        <taxon>Pseudomonadati</taxon>
        <taxon>Pseudomonadota</taxon>
        <taxon>Gammaproteobacteria</taxon>
        <taxon>Moraxellales</taxon>
        <taxon>Moraxellaceae</taxon>
        <taxon>Psychrobacter</taxon>
    </lineage>
</organism>
<feature type="region of interest" description="Disordered" evidence="11">
    <location>
        <begin position="1"/>
        <end position="30"/>
    </location>
</feature>
<accession>A0ABU9X9G7</accession>
<feature type="active site" description="Proton acceptor" evidence="9">
    <location>
        <position position="76"/>
    </location>
</feature>
<name>A0ABU9X9G7_9GAMM</name>
<dbReference type="InterPro" id="IPR003010">
    <property type="entry name" value="C-N_Hydrolase"/>
</dbReference>
<evidence type="ECO:0000256" key="10">
    <source>
        <dbReference type="RuleBase" id="RU003811"/>
    </source>
</evidence>
<comment type="catalytic activity">
    <reaction evidence="7 8">
        <text>deamido-NAD(+) + L-glutamine + ATP + H2O = L-glutamate + AMP + diphosphate + NAD(+) + H(+)</text>
        <dbReference type="Rhea" id="RHEA:24384"/>
        <dbReference type="ChEBI" id="CHEBI:15377"/>
        <dbReference type="ChEBI" id="CHEBI:15378"/>
        <dbReference type="ChEBI" id="CHEBI:29985"/>
        <dbReference type="ChEBI" id="CHEBI:30616"/>
        <dbReference type="ChEBI" id="CHEBI:33019"/>
        <dbReference type="ChEBI" id="CHEBI:57540"/>
        <dbReference type="ChEBI" id="CHEBI:58359"/>
        <dbReference type="ChEBI" id="CHEBI:58437"/>
        <dbReference type="ChEBI" id="CHEBI:456215"/>
        <dbReference type="EC" id="6.3.5.1"/>
    </reaction>
</comment>
<feature type="binding site" evidence="7">
    <location>
        <position position="210"/>
    </location>
    <ligand>
        <name>L-glutamine</name>
        <dbReference type="ChEBI" id="CHEBI:58359"/>
    </ligand>
</feature>
<dbReference type="InterPro" id="IPR014729">
    <property type="entry name" value="Rossmann-like_a/b/a_fold"/>
</dbReference>
<feature type="binding site" evidence="7">
    <location>
        <begin position="318"/>
        <end position="325"/>
    </location>
    <ligand>
        <name>ATP</name>
        <dbReference type="ChEBI" id="CHEBI:30616"/>
    </ligand>
</feature>
<feature type="binding site" evidence="7">
    <location>
        <position position="148"/>
    </location>
    <ligand>
        <name>L-glutamine</name>
        <dbReference type="ChEBI" id="CHEBI:58359"/>
    </ligand>
</feature>
<protein>
    <recommendedName>
        <fullName evidence="7 8">Glutamine-dependent NAD(+) synthetase</fullName>
        <ecNumber evidence="7 8">6.3.5.1</ecNumber>
    </recommendedName>
    <alternativeName>
        <fullName evidence="7 8">NAD(+) synthase [glutamine-hydrolyzing]</fullName>
    </alternativeName>
</protein>
<dbReference type="InterPro" id="IPR003694">
    <property type="entry name" value="NAD_synthase"/>
</dbReference>
<keyword evidence="5 7" id="KW-0067">ATP-binding</keyword>
<dbReference type="PANTHER" id="PTHR23090">
    <property type="entry name" value="NH 3 /GLUTAMINE-DEPENDENT NAD + SYNTHETASE"/>
    <property type="match status" value="1"/>
</dbReference>
<dbReference type="RefSeq" id="WP_299218261.1">
    <property type="nucleotide sequence ID" value="NZ_JBDGHN010000005.1"/>
</dbReference>
<feature type="binding site" evidence="7">
    <location>
        <position position="542"/>
    </location>
    <ligand>
        <name>deamido-NAD(+)</name>
        <dbReference type="ChEBI" id="CHEBI:58437"/>
        <note>ligand shared between two neighboring subunits</note>
    </ligand>
</feature>
<feature type="binding site" evidence="7">
    <location>
        <position position="430"/>
    </location>
    <ligand>
        <name>deamido-NAD(+)</name>
        <dbReference type="ChEBI" id="CHEBI:58437"/>
        <note>ligand shared between two neighboring subunits</note>
    </ligand>
</feature>
<comment type="similarity">
    <text evidence="10">Belongs to the NAD synthetase family.</text>
</comment>
<keyword evidence="3 7" id="KW-0436">Ligase</keyword>
<dbReference type="PIRSF" id="PIRSF006630">
    <property type="entry name" value="NADS_GAT"/>
    <property type="match status" value="1"/>
</dbReference>
<dbReference type="GO" id="GO:0003952">
    <property type="term" value="F:NAD+ synthase (glutamine-hydrolyzing) activity"/>
    <property type="evidence" value="ECO:0007669"/>
    <property type="project" value="UniProtKB-EC"/>
</dbReference>
<feature type="binding site" evidence="7">
    <location>
        <position position="401"/>
    </location>
    <ligand>
        <name>deamido-NAD(+)</name>
        <dbReference type="ChEBI" id="CHEBI:58437"/>
        <note>ligand shared between two neighboring subunits</note>
    </ligand>
</feature>
<dbReference type="SUPFAM" id="SSF52402">
    <property type="entry name" value="Adenine nucleotide alpha hydrolases-like"/>
    <property type="match status" value="1"/>
</dbReference>
<comment type="similarity">
    <text evidence="2 7 8">In the C-terminal section; belongs to the NAD synthetase family.</text>
</comment>
<dbReference type="EC" id="6.3.5.1" evidence="7 8"/>
<evidence type="ECO:0000256" key="8">
    <source>
        <dbReference type="PIRNR" id="PIRNR006630"/>
    </source>
</evidence>
<evidence type="ECO:0000256" key="3">
    <source>
        <dbReference type="ARBA" id="ARBA00022598"/>
    </source>
</evidence>
<sequence length="573" mass="63203">MSKDTDNSNLTADNSANTTSSPSNDRSANNVAPNEVTFALAQSHFLVGDISANADKMRQLAIQARDQGADVIVFPELALLGYPPQDLLLRPSLSGRIKSALSALSDIQDIVMIVGYPHVDHHGTFNSAAILHNGHQKGFYHKQFLPNYGVFDERRYFDKGRNQVLFDYKGITIGLLICEDLWEKSPIADLKQQGVDIIVSLNASPFETGKQDMRKTMLTQRSREHKVPIVYVNAVGGQDDLVFDGGSIVAQADGSIAHEAPRFLDQLMLATLNVDSNTFNTQEKAPLTLSRESEMYQALVVGLRDYVNHSGFGGVLVGLSGGIDSALTLCIAVDALGADKVYAVMMPYEFTSKISLEDAQAQARRLNVSYTVCPIFDAVEGIRHTLAPLFNKSPADTTEENIQARARGVILMALSNKFGHLVITTGNKSELAVGYSTLYGDMAGGFDVLKDVYKSQVYNLASYRNRLEDTPVIPERVITRPPSAELRPDQKDQDSLPDYEVLDGILTLYIDEDMGYQAIVDKGFDADMVAKTIKMVDNSEYKRRQSPIGTKISQRAFGRERRYPLVNKWSINS</sequence>
<reference evidence="13 14" key="1">
    <citation type="submission" date="2024-05" db="EMBL/GenBank/DDBJ databases">
        <authorList>
            <person name="Kim H.-Y."/>
            <person name="Kim E."/>
            <person name="Cai Y."/>
            <person name="Yang S.-M."/>
            <person name="Lee W."/>
        </authorList>
    </citation>
    <scope>NUCLEOTIDE SEQUENCE [LARGE SCALE GENOMIC DNA]</scope>
    <source>
        <strain evidence="13 14">FBL11</strain>
    </source>
</reference>
<dbReference type="Proteomes" id="UP001461960">
    <property type="component" value="Unassembled WGS sequence"/>
</dbReference>
<feature type="active site" description="For glutaminase activity" evidence="7">
    <location>
        <position position="142"/>
    </location>
</feature>
<evidence type="ECO:0000259" key="12">
    <source>
        <dbReference type="PROSITE" id="PS50263"/>
    </source>
</evidence>
<comment type="caution">
    <text evidence="13">The sequence shown here is derived from an EMBL/GenBank/DDBJ whole genome shotgun (WGS) entry which is preliminary data.</text>
</comment>
<feature type="active site" description="Nucleophile; for glutaminase activity" evidence="7">
    <location>
        <position position="178"/>
    </location>
</feature>
<dbReference type="HAMAP" id="MF_02090">
    <property type="entry name" value="NadE_glutamine_dep"/>
    <property type="match status" value="1"/>
</dbReference>
<dbReference type="PROSITE" id="PS50263">
    <property type="entry name" value="CN_HYDROLASE"/>
    <property type="match status" value="1"/>
</dbReference>
<evidence type="ECO:0000256" key="11">
    <source>
        <dbReference type="SAM" id="MobiDB-lite"/>
    </source>
</evidence>
<dbReference type="Gene3D" id="3.60.110.10">
    <property type="entry name" value="Carbon-nitrogen hydrolase"/>
    <property type="match status" value="1"/>
</dbReference>
<dbReference type="Pfam" id="PF00795">
    <property type="entry name" value="CN_hydrolase"/>
    <property type="match status" value="1"/>
</dbReference>
<evidence type="ECO:0000256" key="4">
    <source>
        <dbReference type="ARBA" id="ARBA00022741"/>
    </source>
</evidence>
<feature type="domain" description="CN hydrolase" evidence="12">
    <location>
        <begin position="36"/>
        <end position="274"/>
    </location>
</feature>
<evidence type="ECO:0000313" key="13">
    <source>
        <dbReference type="EMBL" id="MEN2752061.1"/>
    </source>
</evidence>
<evidence type="ECO:0000256" key="2">
    <source>
        <dbReference type="ARBA" id="ARBA00007145"/>
    </source>
</evidence>
<comment type="pathway">
    <text evidence="1 7 8">Cofactor biosynthesis; NAD(+) biosynthesis; NAD(+) from deamido-NAD(+) (L-Gln route): step 1/1.</text>
</comment>
<dbReference type="PANTHER" id="PTHR23090:SF9">
    <property type="entry name" value="GLUTAMINE-DEPENDENT NAD(+) SYNTHETASE"/>
    <property type="match status" value="1"/>
</dbReference>
<evidence type="ECO:0000256" key="6">
    <source>
        <dbReference type="ARBA" id="ARBA00023027"/>
    </source>
</evidence>
<keyword evidence="6 7" id="KW-0520">NAD</keyword>
<evidence type="ECO:0000256" key="1">
    <source>
        <dbReference type="ARBA" id="ARBA00005188"/>
    </source>
</evidence>
<dbReference type="NCBIfam" id="NF010588">
    <property type="entry name" value="PRK13981.1"/>
    <property type="match status" value="1"/>
</dbReference>
<feature type="binding site" evidence="7">
    <location>
        <position position="425"/>
    </location>
    <ligand>
        <name>ATP</name>
        <dbReference type="ChEBI" id="CHEBI:30616"/>
    </ligand>
</feature>